<protein>
    <submittedName>
        <fullName evidence="1">Uncharacterized protein</fullName>
    </submittedName>
</protein>
<accession>G4R7G0</accession>
<sequence length="49" mass="5606">MFHDPLFPLSSRRLPRLYSMPLRRSCYSAAVVHMGRKSNTVDGRGKAEI</sequence>
<reference evidence="1 2" key="1">
    <citation type="journal article" date="2012" name="J. Bacteriol.">
        <title>Complete genome sequence of Pelagibacterium halotolerans B2T.</title>
        <authorList>
            <person name="Huo Y.Y."/>
            <person name="Cheng H."/>
            <person name="Han X.F."/>
            <person name="Jiang X.W."/>
            <person name="Sun C."/>
            <person name="Zhang X.Q."/>
            <person name="Zhu X.F."/>
            <person name="Liu Y.F."/>
            <person name="Li P.F."/>
            <person name="Ni P.X."/>
            <person name="Wu M."/>
        </authorList>
    </citation>
    <scope>NUCLEOTIDE SEQUENCE [LARGE SCALE GENOMIC DNA]</scope>
    <source>
        <strain evidence="2">DSM 22347 / JCM 15775 / CGMCC 1.7692 / B2</strain>
    </source>
</reference>
<dbReference type="HOGENOM" id="CLU_3138854_0_0_5"/>
<dbReference type="KEGG" id="phl:KKY_2252"/>
<dbReference type="AlphaFoldDB" id="G4R7G0"/>
<proteinExistence type="predicted"/>
<dbReference type="Proteomes" id="UP000008850">
    <property type="component" value="Chromosome"/>
</dbReference>
<organism evidence="1 2">
    <name type="scientific">Pelagibacterium halotolerans (strain DSM 22347 / JCM 15775 / CGMCC 1.7692 / B2)</name>
    <dbReference type="NCBI Taxonomy" id="1082931"/>
    <lineage>
        <taxon>Bacteria</taxon>
        <taxon>Pseudomonadati</taxon>
        <taxon>Pseudomonadota</taxon>
        <taxon>Alphaproteobacteria</taxon>
        <taxon>Hyphomicrobiales</taxon>
        <taxon>Devosiaceae</taxon>
        <taxon>Pelagibacterium</taxon>
    </lineage>
</organism>
<evidence type="ECO:0000313" key="1">
    <source>
        <dbReference type="EMBL" id="AEQ52261.1"/>
    </source>
</evidence>
<name>G4R7G0_PELHB</name>
<gene>
    <name evidence="1" type="ordered locus">KKY_2252</name>
</gene>
<evidence type="ECO:0000313" key="2">
    <source>
        <dbReference type="Proteomes" id="UP000008850"/>
    </source>
</evidence>
<keyword evidence="2" id="KW-1185">Reference proteome</keyword>
<dbReference type="EMBL" id="CP003075">
    <property type="protein sequence ID" value="AEQ52261.1"/>
    <property type="molecule type" value="Genomic_DNA"/>
</dbReference>